<keyword evidence="4" id="KW-0804">Transcription</keyword>
<dbReference type="eggNOG" id="ENOG502R7IQ">
    <property type="taxonomic scope" value="Eukaryota"/>
</dbReference>
<dbReference type="Gramene" id="ONI32963">
    <property type="protein sequence ID" value="ONI32963"/>
    <property type="gene ID" value="PRUPE_1G396400"/>
</dbReference>
<evidence type="ECO:0000313" key="7">
    <source>
        <dbReference type="Proteomes" id="UP000006882"/>
    </source>
</evidence>
<dbReference type="EMBL" id="CM007651">
    <property type="protein sequence ID" value="ONI32963.1"/>
    <property type="molecule type" value="Genomic_DNA"/>
</dbReference>
<dbReference type="InterPro" id="IPR015300">
    <property type="entry name" value="DNA-bd_pseudobarrel_sf"/>
</dbReference>
<comment type="subcellular location">
    <subcellularLocation>
        <location evidence="1">Nucleus</location>
    </subcellularLocation>
</comment>
<evidence type="ECO:0000256" key="1">
    <source>
        <dbReference type="ARBA" id="ARBA00004123"/>
    </source>
</evidence>
<dbReference type="Gene3D" id="2.40.330.10">
    <property type="entry name" value="DNA-binding pseudobarrel domain"/>
    <property type="match status" value="1"/>
</dbReference>
<dbReference type="GO" id="GO:0003677">
    <property type="term" value="F:DNA binding"/>
    <property type="evidence" value="ECO:0007669"/>
    <property type="project" value="UniProtKB-KW"/>
</dbReference>
<accession>A0A251RA85</accession>
<dbReference type="AlphaFoldDB" id="A0A251RA85"/>
<keyword evidence="7" id="KW-1185">Reference proteome</keyword>
<dbReference type="SUPFAM" id="SSF101936">
    <property type="entry name" value="DNA-binding pseudobarrel domain"/>
    <property type="match status" value="1"/>
</dbReference>
<evidence type="ECO:0000256" key="3">
    <source>
        <dbReference type="ARBA" id="ARBA00023125"/>
    </source>
</evidence>
<evidence type="ECO:0000313" key="6">
    <source>
        <dbReference type="EMBL" id="ONI32963.1"/>
    </source>
</evidence>
<evidence type="ECO:0000256" key="4">
    <source>
        <dbReference type="ARBA" id="ARBA00023163"/>
    </source>
</evidence>
<organism evidence="6 7">
    <name type="scientific">Prunus persica</name>
    <name type="common">Peach</name>
    <name type="synonym">Amygdalus persica</name>
    <dbReference type="NCBI Taxonomy" id="3760"/>
    <lineage>
        <taxon>Eukaryota</taxon>
        <taxon>Viridiplantae</taxon>
        <taxon>Streptophyta</taxon>
        <taxon>Embryophyta</taxon>
        <taxon>Tracheophyta</taxon>
        <taxon>Spermatophyta</taxon>
        <taxon>Magnoliopsida</taxon>
        <taxon>eudicotyledons</taxon>
        <taxon>Gunneridae</taxon>
        <taxon>Pentapetalae</taxon>
        <taxon>rosids</taxon>
        <taxon>fabids</taxon>
        <taxon>Rosales</taxon>
        <taxon>Rosaceae</taxon>
        <taxon>Amygdaloideae</taxon>
        <taxon>Amygdaleae</taxon>
        <taxon>Prunus</taxon>
    </lineage>
</organism>
<sequence>MAQEDDQSKWKVKKELTTLDVVNHFVYLDMKDVEEHILRHWNKDKIIRVRTDSTKIMVKDVDTNTTHAIHFRIYDYKPEANATLEGEWGWDFVTRRGLGAGDQIGIYYEKTGESEFCFSVLKKVAPSSASSIRPLSQTN</sequence>
<dbReference type="PANTHER" id="PTHR34269">
    <property type="entry name" value="TRANSCRIPTION FACTOR B3-DOMAIN FAMILY-RELATED"/>
    <property type="match status" value="1"/>
</dbReference>
<dbReference type="OrthoDB" id="1915967at2759"/>
<protein>
    <recommendedName>
        <fullName evidence="8">TF-B3 domain-containing protein</fullName>
    </recommendedName>
</protein>
<evidence type="ECO:0008006" key="8">
    <source>
        <dbReference type="Google" id="ProtNLM"/>
    </source>
</evidence>
<name>A0A251RA85_PRUPE</name>
<gene>
    <name evidence="6" type="ORF">PRUPE_1G396400</name>
</gene>
<dbReference type="PANTHER" id="PTHR34269:SF11">
    <property type="entry name" value="B3 DOMAIN PROTEIN"/>
    <property type="match status" value="1"/>
</dbReference>
<proteinExistence type="predicted"/>
<dbReference type="SMR" id="A0A251RA85"/>
<evidence type="ECO:0000256" key="2">
    <source>
        <dbReference type="ARBA" id="ARBA00023015"/>
    </source>
</evidence>
<keyword evidence="5" id="KW-0539">Nucleus</keyword>
<dbReference type="InterPro" id="IPR051442">
    <property type="entry name" value="B3_domain"/>
</dbReference>
<keyword evidence="3" id="KW-0238">DNA-binding</keyword>
<dbReference type="Proteomes" id="UP000006882">
    <property type="component" value="Chromosome G1"/>
</dbReference>
<evidence type="ECO:0000256" key="5">
    <source>
        <dbReference type="ARBA" id="ARBA00023242"/>
    </source>
</evidence>
<dbReference type="GO" id="GO:0005634">
    <property type="term" value="C:nucleus"/>
    <property type="evidence" value="ECO:0007669"/>
    <property type="project" value="UniProtKB-SubCell"/>
</dbReference>
<reference evidence="6 7" key="1">
    <citation type="journal article" date="2013" name="Nat. Genet.">
        <title>The high-quality draft genome of peach (Prunus persica) identifies unique patterns of genetic diversity, domestication and genome evolution.</title>
        <authorList>
            <consortium name="International Peach Genome Initiative"/>
            <person name="Verde I."/>
            <person name="Abbott A.G."/>
            <person name="Scalabrin S."/>
            <person name="Jung S."/>
            <person name="Shu S."/>
            <person name="Marroni F."/>
            <person name="Zhebentyayeva T."/>
            <person name="Dettori M.T."/>
            <person name="Grimwood J."/>
            <person name="Cattonaro F."/>
            <person name="Zuccolo A."/>
            <person name="Rossini L."/>
            <person name="Jenkins J."/>
            <person name="Vendramin E."/>
            <person name="Meisel L.A."/>
            <person name="Decroocq V."/>
            <person name="Sosinski B."/>
            <person name="Prochnik S."/>
            <person name="Mitros T."/>
            <person name="Policriti A."/>
            <person name="Cipriani G."/>
            <person name="Dondini L."/>
            <person name="Ficklin S."/>
            <person name="Goodstein D.M."/>
            <person name="Xuan P."/>
            <person name="Del Fabbro C."/>
            <person name="Aramini V."/>
            <person name="Copetti D."/>
            <person name="Gonzalez S."/>
            <person name="Horner D.S."/>
            <person name="Falchi R."/>
            <person name="Lucas S."/>
            <person name="Mica E."/>
            <person name="Maldonado J."/>
            <person name="Lazzari B."/>
            <person name="Bielenberg D."/>
            <person name="Pirona R."/>
            <person name="Miculan M."/>
            <person name="Barakat A."/>
            <person name="Testolin R."/>
            <person name="Stella A."/>
            <person name="Tartarini S."/>
            <person name="Tonutti P."/>
            <person name="Arus P."/>
            <person name="Orellana A."/>
            <person name="Wells C."/>
            <person name="Main D."/>
            <person name="Vizzotto G."/>
            <person name="Silva H."/>
            <person name="Salamini F."/>
            <person name="Schmutz J."/>
            <person name="Morgante M."/>
            <person name="Rokhsar D.S."/>
        </authorList>
    </citation>
    <scope>NUCLEOTIDE SEQUENCE [LARGE SCALE GENOMIC DNA]</scope>
    <source>
        <strain evidence="7">cv. Nemared</strain>
    </source>
</reference>
<keyword evidence="2" id="KW-0805">Transcription regulation</keyword>